<dbReference type="Proteomes" id="UP000280935">
    <property type="component" value="Unassembled WGS sequence"/>
</dbReference>
<protein>
    <submittedName>
        <fullName evidence="5">Type III-B CRISPR module RAMP protein Cmr1</fullName>
    </submittedName>
</protein>
<dbReference type="InterPro" id="IPR007522">
    <property type="entry name" value="CRISPR-assoc_prot_TM1795"/>
</dbReference>
<dbReference type="AlphaFoldDB" id="A0A3P1WR61"/>
<sequence length="315" mass="34864">MPRKPPSAAPPDLRPEAVVSGHKAREHEVLLSTITPMFGGSARPAEVDLAQPVSARTVRGHLRFWWRALNGGCFGSLPALFKAESHIWGSAASEHGSPSRVDITVEPLRPAPKLSDKDLRHLAAEEGVAYGGYGVFDRGRALVEGVSRFPFKVTATCDDDLWQRDVAPAIRAWTLLGGVGRRTRRGFGSLRQYHEERALFGLPEDAPHTHRYSMLPATWLVGPAQASSEKAWFWILDKFKAQERRGPKPRGRLASPVVVKAVADPRATAPERQTFWPVAFQFRAPGGSRHRIDQVWRGLTAAEGLRRVTIGEFHD</sequence>
<evidence type="ECO:0000256" key="3">
    <source>
        <dbReference type="SAM" id="MobiDB-lite"/>
    </source>
</evidence>
<evidence type="ECO:0000313" key="5">
    <source>
        <dbReference type="EMBL" id="RRD48785.1"/>
    </source>
</evidence>
<evidence type="ECO:0000256" key="1">
    <source>
        <dbReference type="ARBA" id="ARBA00023118"/>
    </source>
</evidence>
<dbReference type="OrthoDB" id="190500at2"/>
<dbReference type="NCBIfam" id="TIGR01894">
    <property type="entry name" value="cas_TM1795_cmr1"/>
    <property type="match status" value="1"/>
</dbReference>
<dbReference type="InterPro" id="IPR005537">
    <property type="entry name" value="RAMP_III_fam"/>
</dbReference>
<reference evidence="5 6" key="1">
    <citation type="submission" date="2018-11" db="EMBL/GenBank/DDBJ databases">
        <title>Genomes From Bacteria Associated with the Canine Oral Cavity: a Test Case for Automated Genome-Based Taxonomic Assignment.</title>
        <authorList>
            <person name="Coil D.A."/>
            <person name="Jospin G."/>
            <person name="Darling A.E."/>
            <person name="Wallis C."/>
            <person name="Davis I.J."/>
            <person name="Harris S."/>
            <person name="Eisen J.A."/>
            <person name="Holcombe L.J."/>
            <person name="O'Flynn C."/>
        </authorList>
    </citation>
    <scope>NUCLEOTIDE SEQUENCE [LARGE SCALE GENOMIC DNA]</scope>
    <source>
        <strain evidence="5 6">OH2822_COT-296</strain>
    </source>
</reference>
<dbReference type="Pfam" id="PF03787">
    <property type="entry name" value="RAMPs"/>
    <property type="match status" value="1"/>
</dbReference>
<feature type="region of interest" description="Disordered" evidence="3">
    <location>
        <begin position="1"/>
        <end position="21"/>
    </location>
</feature>
<dbReference type="EMBL" id="RQYT01000030">
    <property type="protein sequence ID" value="RRD48785.1"/>
    <property type="molecule type" value="Genomic_DNA"/>
</dbReference>
<keyword evidence="1" id="KW-0051">Antiviral defense</keyword>
<dbReference type="GO" id="GO:0051607">
    <property type="term" value="P:defense response to virus"/>
    <property type="evidence" value="ECO:0007669"/>
    <property type="project" value="UniProtKB-KW"/>
</dbReference>
<dbReference type="RefSeq" id="WP_125228574.1">
    <property type="nucleotide sequence ID" value="NZ_RQYT01000030.1"/>
</dbReference>
<evidence type="ECO:0000313" key="6">
    <source>
        <dbReference type="Proteomes" id="UP000280935"/>
    </source>
</evidence>
<comment type="caution">
    <text evidence="5">The sequence shown here is derived from an EMBL/GenBank/DDBJ whole genome shotgun (WGS) entry which is preliminary data.</text>
</comment>
<evidence type="ECO:0000259" key="4">
    <source>
        <dbReference type="Pfam" id="PF03787"/>
    </source>
</evidence>
<accession>A0A3P1WR61</accession>
<name>A0A3P1WR61_9ACTN</name>
<proteinExistence type="predicted"/>
<gene>
    <name evidence="5" type="primary">cmr1</name>
    <name evidence="5" type="ORF">EII35_11300</name>
</gene>
<evidence type="ECO:0000256" key="2">
    <source>
        <dbReference type="ARBA" id="ARBA00093789"/>
    </source>
</evidence>
<feature type="domain" description="CRISPR type III-associated protein" evidence="4">
    <location>
        <begin position="31"/>
        <end position="191"/>
    </location>
</feature>
<organism evidence="5 6">
    <name type="scientific">Arachnia propionica</name>
    <dbReference type="NCBI Taxonomy" id="1750"/>
    <lineage>
        <taxon>Bacteria</taxon>
        <taxon>Bacillati</taxon>
        <taxon>Actinomycetota</taxon>
        <taxon>Actinomycetes</taxon>
        <taxon>Propionibacteriales</taxon>
        <taxon>Propionibacteriaceae</taxon>
        <taxon>Arachnia</taxon>
    </lineage>
</organism>
<comment type="subunit">
    <text evidence="2">Part of the Csm effector complex that includes Cas10, Csm2, Csm3, Csm4 and Csm5.</text>
</comment>